<evidence type="ECO:0000256" key="1">
    <source>
        <dbReference type="SAM" id="MobiDB-lite"/>
    </source>
</evidence>
<name>A0A9N8HKQ2_9STRA</name>
<accession>A0A9N8HKQ2</accession>
<sequence length="301" mass="33248">MMNEPVNVASAESESIDSRSSATFSPTEGKEGKSPFLPESFEPTENEVILGRGKQVATHPGNKRFKEVVLSHIKEYSAAQTKALKSNILSHIVSKIRGKSSFQAGFVKQDNSTGRWMVAEDSAARIATAQIFRDALSDSYKSSKQFKQQRRQDRKGLAKKQKLVRENREQESLLQQHQDMFQTLSLPPITGSSQLAQLQQPPHQSPASQLQYPGVQDRLVGRLNNVLAQLRGGPMIPDAQVPSFLPSSPPMKPEEDTGMVSILADHFGAQTDPCSNPFEPTPIFEDGLIFSTLNGFKVRES</sequence>
<reference evidence="3" key="1">
    <citation type="submission" date="2020-06" db="EMBL/GenBank/DDBJ databases">
        <authorList>
            <consortium name="Plant Systems Biology data submission"/>
        </authorList>
    </citation>
    <scope>NUCLEOTIDE SEQUENCE</scope>
    <source>
        <strain evidence="3">D6</strain>
    </source>
</reference>
<comment type="caution">
    <text evidence="3">The sequence shown here is derived from an EMBL/GenBank/DDBJ whole genome shotgun (WGS) entry which is preliminary data.</text>
</comment>
<gene>
    <name evidence="3" type="ORF">SEMRO_628_G178110.1</name>
</gene>
<dbReference type="Pfam" id="PF20710">
    <property type="entry name" value="DUF6824"/>
    <property type="match status" value="1"/>
</dbReference>
<dbReference type="InterPro" id="IPR049227">
    <property type="entry name" value="DUF6824"/>
</dbReference>
<dbReference type="EMBL" id="CAICTM010000627">
    <property type="protein sequence ID" value="CAB9514048.1"/>
    <property type="molecule type" value="Genomic_DNA"/>
</dbReference>
<dbReference type="AlphaFoldDB" id="A0A9N8HKQ2"/>
<proteinExistence type="predicted"/>
<organism evidence="3 4">
    <name type="scientific">Seminavis robusta</name>
    <dbReference type="NCBI Taxonomy" id="568900"/>
    <lineage>
        <taxon>Eukaryota</taxon>
        <taxon>Sar</taxon>
        <taxon>Stramenopiles</taxon>
        <taxon>Ochrophyta</taxon>
        <taxon>Bacillariophyta</taxon>
        <taxon>Bacillariophyceae</taxon>
        <taxon>Bacillariophycidae</taxon>
        <taxon>Naviculales</taxon>
        <taxon>Naviculaceae</taxon>
        <taxon>Seminavis</taxon>
    </lineage>
</organism>
<feature type="domain" description="DUF6824" evidence="2">
    <location>
        <begin position="48"/>
        <end position="134"/>
    </location>
</feature>
<feature type="region of interest" description="Disordered" evidence="1">
    <location>
        <begin position="1"/>
        <end position="43"/>
    </location>
</feature>
<evidence type="ECO:0000313" key="4">
    <source>
        <dbReference type="Proteomes" id="UP001153069"/>
    </source>
</evidence>
<keyword evidence="4" id="KW-1185">Reference proteome</keyword>
<dbReference type="Proteomes" id="UP001153069">
    <property type="component" value="Unassembled WGS sequence"/>
</dbReference>
<feature type="region of interest" description="Disordered" evidence="1">
    <location>
        <begin position="142"/>
        <end position="173"/>
    </location>
</feature>
<feature type="compositionally biased region" description="Low complexity" evidence="1">
    <location>
        <begin position="9"/>
        <end position="22"/>
    </location>
</feature>
<protein>
    <submittedName>
        <fullName evidence="3">Nitrilase family, member 2</fullName>
    </submittedName>
</protein>
<evidence type="ECO:0000259" key="2">
    <source>
        <dbReference type="Pfam" id="PF20710"/>
    </source>
</evidence>
<evidence type="ECO:0000313" key="3">
    <source>
        <dbReference type="EMBL" id="CAB9514048.1"/>
    </source>
</evidence>